<evidence type="ECO:0000256" key="3">
    <source>
        <dbReference type="ARBA" id="ARBA00022771"/>
    </source>
</evidence>
<evidence type="ECO:0000256" key="1">
    <source>
        <dbReference type="ARBA" id="ARBA00022723"/>
    </source>
</evidence>
<evidence type="ECO:0000256" key="5">
    <source>
        <dbReference type="PROSITE-ProRule" id="PRU00047"/>
    </source>
</evidence>
<dbReference type="InterPro" id="IPR001878">
    <property type="entry name" value="Znf_CCHC"/>
</dbReference>
<feature type="compositionally biased region" description="Basic and acidic residues" evidence="6">
    <location>
        <begin position="156"/>
        <end position="166"/>
    </location>
</feature>
<dbReference type="PhylomeDB" id="D6WV31"/>
<keyword evidence="3 5" id="KW-0863">Zinc-finger</keyword>
<evidence type="ECO:0000259" key="7">
    <source>
        <dbReference type="PROSITE" id="PS50158"/>
    </source>
</evidence>
<keyword evidence="1" id="KW-0479">Metal-binding</keyword>
<keyword evidence="2" id="KW-0677">Repeat</keyword>
<evidence type="ECO:0000256" key="4">
    <source>
        <dbReference type="ARBA" id="ARBA00022833"/>
    </source>
</evidence>
<feature type="domain" description="CCHC-type" evidence="7">
    <location>
        <begin position="338"/>
        <end position="353"/>
    </location>
</feature>
<feature type="region of interest" description="Disordered" evidence="6">
    <location>
        <begin position="1"/>
        <end position="273"/>
    </location>
</feature>
<reference evidence="8 9" key="2">
    <citation type="journal article" date="2010" name="Nucleic Acids Res.">
        <title>BeetleBase in 2010: revisions to provide comprehensive genomic information for Tribolium castaneum.</title>
        <authorList>
            <person name="Kim H.S."/>
            <person name="Murphy T."/>
            <person name="Xia J."/>
            <person name="Caragea D."/>
            <person name="Park Y."/>
            <person name="Beeman R.W."/>
            <person name="Lorenzen M.D."/>
            <person name="Butcher S."/>
            <person name="Manak J.R."/>
            <person name="Brown S.J."/>
        </authorList>
    </citation>
    <scope>GENOME REANNOTATION</scope>
    <source>
        <strain evidence="8 9">Georgia GA2</strain>
    </source>
</reference>
<feature type="compositionally biased region" description="Polar residues" evidence="6">
    <location>
        <begin position="171"/>
        <end position="187"/>
    </location>
</feature>
<dbReference type="eggNOG" id="KOG4400">
    <property type="taxonomic scope" value="Eukaryota"/>
</dbReference>
<dbReference type="PANTHER" id="PTHR46242">
    <property type="entry name" value="ZINC FINGER CCHC DOMAIN-CONTAINING PROTEIN 9 ZCCHC9"/>
    <property type="match status" value="1"/>
</dbReference>
<dbReference type="STRING" id="7070.D6WV31"/>
<dbReference type="Gene3D" id="4.10.60.10">
    <property type="entry name" value="Zinc finger, CCHC-type"/>
    <property type="match status" value="2"/>
</dbReference>
<feature type="domain" description="CCHC-type" evidence="7">
    <location>
        <begin position="393"/>
        <end position="408"/>
    </location>
</feature>
<protein>
    <recommendedName>
        <fullName evidence="7">CCHC-type domain-containing protein</fullName>
    </recommendedName>
</protein>
<feature type="compositionally biased region" description="Basic residues" evidence="6">
    <location>
        <begin position="205"/>
        <end position="214"/>
    </location>
</feature>
<evidence type="ECO:0000256" key="2">
    <source>
        <dbReference type="ARBA" id="ARBA00022737"/>
    </source>
</evidence>
<gene>
    <name evidence="8" type="primary">AUGUSTUS-3.0.2_05967</name>
    <name evidence="8" type="ORF">TcasGA2_TC005967</name>
</gene>
<keyword evidence="9" id="KW-1185">Reference proteome</keyword>
<dbReference type="InterPro" id="IPR036875">
    <property type="entry name" value="Znf_CCHC_sf"/>
</dbReference>
<dbReference type="FunFam" id="4.10.60.10:FF:000091">
    <property type="entry name" value="Zinc finger CCHC-type-containing 9"/>
    <property type="match status" value="1"/>
</dbReference>
<dbReference type="PROSITE" id="PS50158">
    <property type="entry name" value="ZF_CCHC"/>
    <property type="match status" value="2"/>
</dbReference>
<name>D6WV31_TRICA</name>
<evidence type="ECO:0000256" key="6">
    <source>
        <dbReference type="SAM" id="MobiDB-lite"/>
    </source>
</evidence>
<evidence type="ECO:0000313" key="9">
    <source>
        <dbReference type="Proteomes" id="UP000007266"/>
    </source>
</evidence>
<dbReference type="OrthoDB" id="3863715at2759"/>
<dbReference type="InParanoid" id="D6WV31"/>
<feature type="compositionally biased region" description="Basic and acidic residues" evidence="6">
    <location>
        <begin position="215"/>
        <end position="243"/>
    </location>
</feature>
<dbReference type="GO" id="GO:0003676">
    <property type="term" value="F:nucleic acid binding"/>
    <property type="evidence" value="ECO:0007669"/>
    <property type="project" value="InterPro"/>
</dbReference>
<evidence type="ECO:0000313" key="8">
    <source>
        <dbReference type="EMBL" id="EFA08325.1"/>
    </source>
</evidence>
<dbReference type="SMART" id="SM00343">
    <property type="entry name" value="ZnF_C2HC"/>
    <property type="match status" value="4"/>
</dbReference>
<dbReference type="HOGENOM" id="CLU_044138_0_0_1"/>
<organism evidence="8 9">
    <name type="scientific">Tribolium castaneum</name>
    <name type="common">Red flour beetle</name>
    <dbReference type="NCBI Taxonomy" id="7070"/>
    <lineage>
        <taxon>Eukaryota</taxon>
        <taxon>Metazoa</taxon>
        <taxon>Ecdysozoa</taxon>
        <taxon>Arthropoda</taxon>
        <taxon>Hexapoda</taxon>
        <taxon>Insecta</taxon>
        <taxon>Pterygota</taxon>
        <taxon>Neoptera</taxon>
        <taxon>Endopterygota</taxon>
        <taxon>Coleoptera</taxon>
        <taxon>Polyphaga</taxon>
        <taxon>Cucujiformia</taxon>
        <taxon>Tenebrionidae</taxon>
        <taxon>Tenebrionidae incertae sedis</taxon>
        <taxon>Tribolium</taxon>
    </lineage>
</organism>
<accession>D6WV31</accession>
<dbReference type="PANTHER" id="PTHR46242:SF1">
    <property type="entry name" value="ZINC FINGER CCHC DOMAIN-CONTAINING PROTEIN 9"/>
    <property type="match status" value="1"/>
</dbReference>
<dbReference type="KEGG" id="tca:100142315"/>
<dbReference type="EMBL" id="KQ971357">
    <property type="protein sequence ID" value="EFA08325.1"/>
    <property type="molecule type" value="Genomic_DNA"/>
</dbReference>
<reference evidence="8 9" key="1">
    <citation type="journal article" date="2008" name="Nature">
        <title>The genome of the model beetle and pest Tribolium castaneum.</title>
        <authorList>
            <consortium name="Tribolium Genome Sequencing Consortium"/>
            <person name="Richards S."/>
            <person name="Gibbs R.A."/>
            <person name="Weinstock G.M."/>
            <person name="Brown S.J."/>
            <person name="Denell R."/>
            <person name="Beeman R.W."/>
            <person name="Gibbs R."/>
            <person name="Beeman R.W."/>
            <person name="Brown S.J."/>
            <person name="Bucher G."/>
            <person name="Friedrich M."/>
            <person name="Grimmelikhuijzen C.J."/>
            <person name="Klingler M."/>
            <person name="Lorenzen M."/>
            <person name="Richards S."/>
            <person name="Roth S."/>
            <person name="Schroder R."/>
            <person name="Tautz D."/>
            <person name="Zdobnov E.M."/>
            <person name="Muzny D."/>
            <person name="Gibbs R.A."/>
            <person name="Weinstock G.M."/>
            <person name="Attaway T."/>
            <person name="Bell S."/>
            <person name="Buhay C.J."/>
            <person name="Chandrabose M.N."/>
            <person name="Chavez D."/>
            <person name="Clerk-Blankenburg K.P."/>
            <person name="Cree A."/>
            <person name="Dao M."/>
            <person name="Davis C."/>
            <person name="Chacko J."/>
            <person name="Dinh H."/>
            <person name="Dugan-Rocha S."/>
            <person name="Fowler G."/>
            <person name="Garner T.T."/>
            <person name="Garnes J."/>
            <person name="Gnirke A."/>
            <person name="Hawes A."/>
            <person name="Hernandez J."/>
            <person name="Hines S."/>
            <person name="Holder M."/>
            <person name="Hume J."/>
            <person name="Jhangiani S.N."/>
            <person name="Joshi V."/>
            <person name="Khan Z.M."/>
            <person name="Jackson L."/>
            <person name="Kovar C."/>
            <person name="Kowis A."/>
            <person name="Lee S."/>
            <person name="Lewis L.R."/>
            <person name="Margolis J."/>
            <person name="Morgan M."/>
            <person name="Nazareth L.V."/>
            <person name="Nguyen N."/>
            <person name="Okwuonu G."/>
            <person name="Parker D."/>
            <person name="Richards S."/>
            <person name="Ruiz S.J."/>
            <person name="Santibanez J."/>
            <person name="Savard J."/>
            <person name="Scherer S.E."/>
            <person name="Schneider B."/>
            <person name="Sodergren E."/>
            <person name="Tautz D."/>
            <person name="Vattahil S."/>
            <person name="Villasana D."/>
            <person name="White C.S."/>
            <person name="Wright R."/>
            <person name="Park Y."/>
            <person name="Beeman R.W."/>
            <person name="Lord J."/>
            <person name="Oppert B."/>
            <person name="Lorenzen M."/>
            <person name="Brown S."/>
            <person name="Wang L."/>
            <person name="Savard J."/>
            <person name="Tautz D."/>
            <person name="Richards S."/>
            <person name="Weinstock G."/>
            <person name="Gibbs R.A."/>
            <person name="Liu Y."/>
            <person name="Worley K."/>
            <person name="Weinstock G."/>
            <person name="Elsik C.G."/>
            <person name="Reese J.T."/>
            <person name="Elhaik E."/>
            <person name="Landan G."/>
            <person name="Graur D."/>
            <person name="Arensburger P."/>
            <person name="Atkinson P."/>
            <person name="Beeman R.W."/>
            <person name="Beidler J."/>
            <person name="Brown S.J."/>
            <person name="Demuth J.P."/>
            <person name="Drury D.W."/>
            <person name="Du Y.Z."/>
            <person name="Fujiwara H."/>
            <person name="Lorenzen M."/>
            <person name="Maselli V."/>
            <person name="Osanai M."/>
            <person name="Park Y."/>
            <person name="Robertson H.M."/>
            <person name="Tu Z."/>
            <person name="Wang J.J."/>
            <person name="Wang S."/>
            <person name="Richards S."/>
            <person name="Song H."/>
            <person name="Zhang L."/>
            <person name="Sodergren E."/>
            <person name="Werner D."/>
            <person name="Stanke M."/>
            <person name="Morgenstern B."/>
            <person name="Solovyev V."/>
            <person name="Kosarev P."/>
            <person name="Brown G."/>
            <person name="Chen H.C."/>
            <person name="Ermolaeva O."/>
            <person name="Hlavina W."/>
            <person name="Kapustin Y."/>
            <person name="Kiryutin B."/>
            <person name="Kitts P."/>
            <person name="Maglott D."/>
            <person name="Pruitt K."/>
            <person name="Sapojnikov V."/>
            <person name="Souvorov A."/>
            <person name="Mackey A.J."/>
            <person name="Waterhouse R.M."/>
            <person name="Wyder S."/>
            <person name="Zdobnov E.M."/>
            <person name="Zdobnov E.M."/>
            <person name="Wyder S."/>
            <person name="Kriventseva E.V."/>
            <person name="Kadowaki T."/>
            <person name="Bork P."/>
            <person name="Aranda M."/>
            <person name="Bao R."/>
            <person name="Beermann A."/>
            <person name="Berns N."/>
            <person name="Bolognesi R."/>
            <person name="Bonneton F."/>
            <person name="Bopp D."/>
            <person name="Brown S.J."/>
            <person name="Bucher G."/>
            <person name="Butts T."/>
            <person name="Chaumot A."/>
            <person name="Denell R.E."/>
            <person name="Ferrier D.E."/>
            <person name="Friedrich M."/>
            <person name="Gordon C.M."/>
            <person name="Jindra M."/>
            <person name="Klingler M."/>
            <person name="Lan Q."/>
            <person name="Lattorff H.M."/>
            <person name="Laudet V."/>
            <person name="von Levetsow C."/>
            <person name="Liu Z."/>
            <person name="Lutz R."/>
            <person name="Lynch J.A."/>
            <person name="da Fonseca R.N."/>
            <person name="Posnien N."/>
            <person name="Reuter R."/>
            <person name="Roth S."/>
            <person name="Savard J."/>
            <person name="Schinko J.B."/>
            <person name="Schmitt C."/>
            <person name="Schoppmeier M."/>
            <person name="Schroder R."/>
            <person name="Shippy T.D."/>
            <person name="Simonnet F."/>
            <person name="Marques-Souza H."/>
            <person name="Tautz D."/>
            <person name="Tomoyasu Y."/>
            <person name="Trauner J."/>
            <person name="Van der Zee M."/>
            <person name="Vervoort M."/>
            <person name="Wittkopp N."/>
            <person name="Wimmer E.A."/>
            <person name="Yang X."/>
            <person name="Jones A.K."/>
            <person name="Sattelle D.B."/>
            <person name="Ebert P.R."/>
            <person name="Nelson D."/>
            <person name="Scott J.G."/>
            <person name="Beeman R.W."/>
            <person name="Muthukrishnan S."/>
            <person name="Kramer K.J."/>
            <person name="Arakane Y."/>
            <person name="Beeman R.W."/>
            <person name="Zhu Q."/>
            <person name="Hogenkamp D."/>
            <person name="Dixit R."/>
            <person name="Oppert B."/>
            <person name="Jiang H."/>
            <person name="Zou Z."/>
            <person name="Marshall J."/>
            <person name="Elpidina E."/>
            <person name="Vinokurov K."/>
            <person name="Oppert C."/>
            <person name="Zou Z."/>
            <person name="Evans J."/>
            <person name="Lu Z."/>
            <person name="Zhao P."/>
            <person name="Sumathipala N."/>
            <person name="Altincicek B."/>
            <person name="Vilcinskas A."/>
            <person name="Williams M."/>
            <person name="Hultmark D."/>
            <person name="Hetru C."/>
            <person name="Jiang H."/>
            <person name="Grimmelikhuijzen C.J."/>
            <person name="Hauser F."/>
            <person name="Cazzamali G."/>
            <person name="Williamson M."/>
            <person name="Park Y."/>
            <person name="Li B."/>
            <person name="Tanaka Y."/>
            <person name="Predel R."/>
            <person name="Neupert S."/>
            <person name="Schachtner J."/>
            <person name="Verleyen P."/>
            <person name="Raible F."/>
            <person name="Bork P."/>
            <person name="Friedrich M."/>
            <person name="Walden K.K."/>
            <person name="Robertson H.M."/>
            <person name="Angeli S."/>
            <person name="Foret S."/>
            <person name="Bucher G."/>
            <person name="Schuetz S."/>
            <person name="Maleszka R."/>
            <person name="Wimmer E.A."/>
            <person name="Beeman R.W."/>
            <person name="Lorenzen M."/>
            <person name="Tomoyasu Y."/>
            <person name="Miller S.C."/>
            <person name="Grossmann D."/>
            <person name="Bucher G."/>
        </authorList>
    </citation>
    <scope>NUCLEOTIDE SEQUENCE [LARGE SCALE GENOMIC DNA]</scope>
    <source>
        <strain evidence="8 9">Georgia GA2</strain>
    </source>
</reference>
<dbReference type="GO" id="GO:0005730">
    <property type="term" value="C:nucleolus"/>
    <property type="evidence" value="ECO:0000318"/>
    <property type="project" value="GO_Central"/>
</dbReference>
<dbReference type="GO" id="GO:0008270">
    <property type="term" value="F:zinc ion binding"/>
    <property type="evidence" value="ECO:0007669"/>
    <property type="project" value="UniProtKB-KW"/>
</dbReference>
<dbReference type="Pfam" id="PF00098">
    <property type="entry name" value="zf-CCHC"/>
    <property type="match status" value="1"/>
</dbReference>
<dbReference type="Proteomes" id="UP000007266">
    <property type="component" value="Linkage group 8"/>
</dbReference>
<sequence>MTRFARAKGSKASNERVPEDATSWSEMKNQLLEKNQETEASKKRQEADKQRESNYKAFLQQVENDEVKNSKWAEFPQTDNKPKKKKNLKIVEEKSGIKRKADAPLEENSKKVKKSVESDTNDVTTPVKKFKKKNAPNILAKKGGKPKVKKTLKKGQLIEEKEKSAEGDVSCETNAPKPSQKINNNETEPVKKFKKKNTPNILAKKGGKPKAKQPVKKEPLTEEDRKKIEKKKEKRLRQLEKKKLNQPQAANLKKAKPRDNEKHERRKKPQNSMIINGKEVPIAYVDGFPIKKEDAERIRQLRQQMISKGLPRSEIKVALKLERRKAEKAFAREKKKVCFNCRKSGHNLSECPELGKEIAESSGTGICFKCGSTEHTHFECKVVRGQEFKFAQCFICHEQGHIARQCPDNARGLYPKGGACKVCGDVTHLKKDCPKYQIQQQQLQDNLQIETISSSDNPDNLSKSDENSRIVINRPNKIIKFYFCFI</sequence>
<proteinExistence type="predicted"/>
<dbReference type="SUPFAM" id="SSF57756">
    <property type="entry name" value="Retrovirus zinc finger-like domains"/>
    <property type="match status" value="2"/>
</dbReference>
<dbReference type="InterPro" id="IPR042246">
    <property type="entry name" value="ZCCHC9"/>
</dbReference>
<feature type="compositionally biased region" description="Basic residues" evidence="6">
    <location>
        <begin position="142"/>
        <end position="153"/>
    </location>
</feature>
<dbReference type="AlphaFoldDB" id="D6WV31"/>
<feature type="compositionally biased region" description="Basic and acidic residues" evidence="6">
    <location>
        <begin position="34"/>
        <end position="54"/>
    </location>
</feature>
<dbReference type="OMA" id="KREVCYN"/>
<feature type="compositionally biased region" description="Basic and acidic residues" evidence="6">
    <location>
        <begin position="89"/>
        <end position="117"/>
    </location>
</feature>
<keyword evidence="4" id="KW-0862">Zinc</keyword>